<dbReference type="Gramene" id="FCD_00028827-RA">
    <property type="protein sequence ID" value="FCD_00028827-RA:cds"/>
    <property type="gene ID" value="FCD_00028827"/>
</dbReference>
<dbReference type="EMBL" id="BTGU01000056">
    <property type="protein sequence ID" value="GMN55316.1"/>
    <property type="molecule type" value="Genomic_DNA"/>
</dbReference>
<feature type="region of interest" description="Disordered" evidence="1">
    <location>
        <begin position="12"/>
        <end position="52"/>
    </location>
</feature>
<name>A0AA88DG23_FICCA</name>
<evidence type="ECO:0000313" key="2">
    <source>
        <dbReference type="EMBL" id="GMN55316.1"/>
    </source>
</evidence>
<dbReference type="PANTHER" id="PTHR37748:SF1">
    <property type="entry name" value="PROTEIN, PUTATIVE-RELATED"/>
    <property type="match status" value="1"/>
</dbReference>
<accession>A0AA88DG23</accession>
<comment type="caution">
    <text evidence="2">The sequence shown here is derived from an EMBL/GenBank/DDBJ whole genome shotgun (WGS) entry which is preliminary data.</text>
</comment>
<protein>
    <submittedName>
        <fullName evidence="2">Uncharacterized protein</fullName>
    </submittedName>
</protein>
<gene>
    <name evidence="2" type="ORF">TIFTF001_024436</name>
</gene>
<proteinExistence type="predicted"/>
<evidence type="ECO:0000313" key="3">
    <source>
        <dbReference type="Proteomes" id="UP001187192"/>
    </source>
</evidence>
<organism evidence="2 3">
    <name type="scientific">Ficus carica</name>
    <name type="common">Common fig</name>
    <dbReference type="NCBI Taxonomy" id="3494"/>
    <lineage>
        <taxon>Eukaryota</taxon>
        <taxon>Viridiplantae</taxon>
        <taxon>Streptophyta</taxon>
        <taxon>Embryophyta</taxon>
        <taxon>Tracheophyta</taxon>
        <taxon>Spermatophyta</taxon>
        <taxon>Magnoliopsida</taxon>
        <taxon>eudicotyledons</taxon>
        <taxon>Gunneridae</taxon>
        <taxon>Pentapetalae</taxon>
        <taxon>rosids</taxon>
        <taxon>fabids</taxon>
        <taxon>Rosales</taxon>
        <taxon>Moraceae</taxon>
        <taxon>Ficeae</taxon>
        <taxon>Ficus</taxon>
    </lineage>
</organism>
<sequence length="69" mass="7520">MALFSAMFNCFAPSPSSSRVSDHIESTTSNQKKKVASNDMKKAKSKSSKSSKAPIVVSYFPVNSYPSRL</sequence>
<keyword evidence="3" id="KW-1185">Reference proteome</keyword>
<reference evidence="2" key="1">
    <citation type="submission" date="2023-07" db="EMBL/GenBank/DDBJ databases">
        <title>draft genome sequence of fig (Ficus carica).</title>
        <authorList>
            <person name="Takahashi T."/>
            <person name="Nishimura K."/>
        </authorList>
    </citation>
    <scope>NUCLEOTIDE SEQUENCE</scope>
</reference>
<dbReference type="PANTHER" id="PTHR37748">
    <property type="entry name" value="PROTEIN, PUTATIVE-RELATED"/>
    <property type="match status" value="1"/>
</dbReference>
<dbReference type="Proteomes" id="UP001187192">
    <property type="component" value="Unassembled WGS sequence"/>
</dbReference>
<dbReference type="AlphaFoldDB" id="A0AA88DG23"/>
<evidence type="ECO:0000256" key="1">
    <source>
        <dbReference type="SAM" id="MobiDB-lite"/>
    </source>
</evidence>